<dbReference type="EnsemblPlants" id="AVESA.00010b.r2.6AG1043310.1">
    <property type="protein sequence ID" value="AVESA.00010b.r2.6AG1043310.1.CDS"/>
    <property type="gene ID" value="AVESA.00010b.r2.6AG1043310"/>
</dbReference>
<keyword evidence="2" id="KW-1185">Reference proteome</keyword>
<reference evidence="1" key="1">
    <citation type="submission" date="2021-05" db="EMBL/GenBank/DDBJ databases">
        <authorList>
            <person name="Scholz U."/>
            <person name="Mascher M."/>
            <person name="Fiebig A."/>
        </authorList>
    </citation>
    <scope>NUCLEOTIDE SEQUENCE [LARGE SCALE GENOMIC DNA]</scope>
</reference>
<sequence>MAKITSSMSPVAIFTRAAVLMSLLSAAGAAGAPMRAIGMPGCETSCGDVSVPYPFGMGSARCFWPGFNLTCDATSEPPRLLLGYDSMLWVAKISLRNSTVRVIHSGSMIDSTPVIHNTAAQDWNFTYGNCFTGGGGAPYTLSSMNELILMGCNAQATLLQNDDTSTTTTNIISGCASFCSATKTAYVGGVASGHDKYCSGMGCCQAPISIDSSPKELRFRWFNGNHSQDLVPLPVYMFVAEEGWFDQRWVTDELVQKLRPPSRAALEVPLILRWEVARDVNSYPNCSAGDVAPNICKSNHSYCNQENRGYSCKCWSGYDGNPYLTDGCQDVNECERPEDYGCFGECRNLLGTFDCWCPRGTHGNHTLRNGCVKPVTGSILLGIGLGLVGVLIMIFPAILVVRKAKKIIEAKDLKKKFFKQNRGQLLQQLVSQRTDVAERMIITLAELEKATKNFDKTHELGGGGHGIVYKGILSDMHVVAIKKSKIVIQQEIDEFINEVVILSQINHKNIVKLLGCCLEVEVPLLVYEFISNGTLHDHLHVTGQISLSWDKRLRIGTDTAKALAYLHSATSIPVIHRDIKSTNILLDATLTAKVSDFGASRHIQIDKTGVMTKVQGTIGYLDPMYYQTGRLTEKSDVYSFGVVLIELVTRKKPFLYLSPGGDTGLVEHFVTLLSEGNLVEILDPQVVEEGGEEIKEVATLAASCIKSRGEDRPTMRQVEMALEGIQASKERISNNFKENSIQINFSSSNARNMLGGTRVYSLEEEFLQSSRYPR</sequence>
<dbReference type="Proteomes" id="UP001732700">
    <property type="component" value="Chromosome 6A"/>
</dbReference>
<evidence type="ECO:0000313" key="2">
    <source>
        <dbReference type="Proteomes" id="UP001732700"/>
    </source>
</evidence>
<evidence type="ECO:0000313" key="1">
    <source>
        <dbReference type="EnsemblPlants" id="AVESA.00010b.r2.6AG1043310.1.CDS"/>
    </source>
</evidence>
<protein>
    <submittedName>
        <fullName evidence="1">Uncharacterized protein</fullName>
    </submittedName>
</protein>
<reference evidence="1" key="2">
    <citation type="submission" date="2025-09" db="UniProtKB">
        <authorList>
            <consortium name="EnsemblPlants"/>
        </authorList>
    </citation>
    <scope>IDENTIFICATION</scope>
</reference>
<accession>A0ACD5YXD8</accession>
<name>A0ACD5YXD8_AVESA</name>
<proteinExistence type="predicted"/>
<organism evidence="1 2">
    <name type="scientific">Avena sativa</name>
    <name type="common">Oat</name>
    <dbReference type="NCBI Taxonomy" id="4498"/>
    <lineage>
        <taxon>Eukaryota</taxon>
        <taxon>Viridiplantae</taxon>
        <taxon>Streptophyta</taxon>
        <taxon>Embryophyta</taxon>
        <taxon>Tracheophyta</taxon>
        <taxon>Spermatophyta</taxon>
        <taxon>Magnoliopsida</taxon>
        <taxon>Liliopsida</taxon>
        <taxon>Poales</taxon>
        <taxon>Poaceae</taxon>
        <taxon>BOP clade</taxon>
        <taxon>Pooideae</taxon>
        <taxon>Poodae</taxon>
        <taxon>Poeae</taxon>
        <taxon>Poeae Chloroplast Group 1 (Aveneae type)</taxon>
        <taxon>Aveninae</taxon>
        <taxon>Avena</taxon>
    </lineage>
</organism>